<organism evidence="2 3">
    <name type="scientific">Phaseolus angularis</name>
    <name type="common">Azuki bean</name>
    <name type="synonym">Vigna angularis</name>
    <dbReference type="NCBI Taxonomy" id="3914"/>
    <lineage>
        <taxon>Eukaryota</taxon>
        <taxon>Viridiplantae</taxon>
        <taxon>Streptophyta</taxon>
        <taxon>Embryophyta</taxon>
        <taxon>Tracheophyta</taxon>
        <taxon>Spermatophyta</taxon>
        <taxon>Magnoliopsida</taxon>
        <taxon>eudicotyledons</taxon>
        <taxon>Gunneridae</taxon>
        <taxon>Pentapetalae</taxon>
        <taxon>rosids</taxon>
        <taxon>fabids</taxon>
        <taxon>Fabales</taxon>
        <taxon>Fabaceae</taxon>
        <taxon>Papilionoideae</taxon>
        <taxon>50 kb inversion clade</taxon>
        <taxon>NPAAA clade</taxon>
        <taxon>indigoferoid/millettioid clade</taxon>
        <taxon>Phaseoleae</taxon>
        <taxon>Vigna</taxon>
    </lineage>
</organism>
<feature type="compositionally biased region" description="Low complexity" evidence="1">
    <location>
        <begin position="197"/>
        <end position="206"/>
    </location>
</feature>
<feature type="region of interest" description="Disordered" evidence="1">
    <location>
        <begin position="168"/>
        <end position="218"/>
    </location>
</feature>
<evidence type="ECO:0000256" key="1">
    <source>
        <dbReference type="SAM" id="MobiDB-lite"/>
    </source>
</evidence>
<sequence length="224" mass="25193">MDALALVDILETTIRTASYNASRNETLLLEDVTTLIELQGIESKLTGISDDIVIDMMIEEAKNLLRMCRRTTLHSNPSRKVTELEKFALFNLLTNNPFNLPHLLLLHLNQTLANYNPNIEECYCSLLIFKILTQMIILNRISNPSFPNPNLEIILSSRAARGERLLLDAPEENPKKRTLTLGESSSGRKKPKSNQVESLAETSSSEESSDNDGETINEIRKLIV</sequence>
<dbReference type="Proteomes" id="UP000053144">
    <property type="component" value="Chromosome 11"/>
</dbReference>
<protein>
    <submittedName>
        <fullName evidence="2">Uncharacterized protein</fullName>
    </submittedName>
</protein>
<reference evidence="3" key="1">
    <citation type="journal article" date="2015" name="Proc. Natl. Acad. Sci. U.S.A.">
        <title>Genome sequencing of adzuki bean (Vigna angularis) provides insight into high starch and low fat accumulation and domestication.</title>
        <authorList>
            <person name="Yang K."/>
            <person name="Tian Z."/>
            <person name="Chen C."/>
            <person name="Luo L."/>
            <person name="Zhao B."/>
            <person name="Wang Z."/>
            <person name="Yu L."/>
            <person name="Li Y."/>
            <person name="Sun Y."/>
            <person name="Li W."/>
            <person name="Chen Y."/>
            <person name="Li Y."/>
            <person name="Zhang Y."/>
            <person name="Ai D."/>
            <person name="Zhao J."/>
            <person name="Shang C."/>
            <person name="Ma Y."/>
            <person name="Wu B."/>
            <person name="Wang M."/>
            <person name="Gao L."/>
            <person name="Sun D."/>
            <person name="Zhang P."/>
            <person name="Guo F."/>
            <person name="Wang W."/>
            <person name="Li Y."/>
            <person name="Wang J."/>
            <person name="Varshney R.K."/>
            <person name="Wang J."/>
            <person name="Ling H.Q."/>
            <person name="Wan P."/>
        </authorList>
    </citation>
    <scope>NUCLEOTIDE SEQUENCE</scope>
    <source>
        <strain evidence="3">cv. Jingnong 6</strain>
    </source>
</reference>
<evidence type="ECO:0000313" key="2">
    <source>
        <dbReference type="EMBL" id="KOM58288.1"/>
    </source>
</evidence>
<gene>
    <name evidence="2" type="ORF">LR48_Vigan11g132200</name>
</gene>
<dbReference type="EMBL" id="CM003381">
    <property type="protein sequence ID" value="KOM58288.1"/>
    <property type="molecule type" value="Genomic_DNA"/>
</dbReference>
<accession>A0A0L9VTM2</accession>
<name>A0A0L9VTM2_PHAAN</name>
<proteinExistence type="predicted"/>
<dbReference type="Gramene" id="KOM58288">
    <property type="protein sequence ID" value="KOM58288"/>
    <property type="gene ID" value="LR48_Vigan11g132200"/>
</dbReference>
<dbReference type="AlphaFoldDB" id="A0A0L9VTM2"/>
<evidence type="ECO:0000313" key="3">
    <source>
        <dbReference type="Proteomes" id="UP000053144"/>
    </source>
</evidence>